<dbReference type="Pfam" id="PF00892">
    <property type="entry name" value="EamA"/>
    <property type="match status" value="2"/>
</dbReference>
<sequence>MISLKRSSLAGLASTSLFVLLWSSAAIISKWGLAHASPMVFLIARFGTALVALLALSPLIGLRWPRERKQVRHAVLTGLVMLGIYPIFYLMALDLHVTPGVIATVLGVQPMLTSFLLERRHSAPRLGGLALGLIGLVMVVYQSIGLSGLTFAGLACCLLALLSITGGSILQKNIRDNPLGTLPLQYIAGLVLCLAVAPFQPLHVEWNAAFILSALWMGLMVSVLATVLLYRMIAAGNLVNVTSLFYLVPAVTALMDYAVFGNRLSALGLLGMGLIVVGLMLVFRQATPALEARATQAVDNR</sequence>
<keyword evidence="5 6" id="KW-0472">Membrane</keyword>
<keyword evidence="4 6" id="KW-1133">Transmembrane helix</keyword>
<evidence type="ECO:0000256" key="1">
    <source>
        <dbReference type="ARBA" id="ARBA00004141"/>
    </source>
</evidence>
<comment type="caution">
    <text evidence="8">The sequence shown here is derived from an EMBL/GenBank/DDBJ whole genome shotgun (WGS) entry which is preliminary data.</text>
</comment>
<evidence type="ECO:0000256" key="5">
    <source>
        <dbReference type="ARBA" id="ARBA00023136"/>
    </source>
</evidence>
<feature type="transmembrane region" description="Helical" evidence="6">
    <location>
        <begin position="182"/>
        <end position="200"/>
    </location>
</feature>
<dbReference type="RefSeq" id="WP_088416616.1">
    <property type="nucleotide sequence ID" value="NZ_NJBA01000002.1"/>
</dbReference>
<dbReference type="PANTHER" id="PTHR32322:SF2">
    <property type="entry name" value="EAMA DOMAIN-CONTAINING PROTEIN"/>
    <property type="match status" value="1"/>
</dbReference>
<comment type="similarity">
    <text evidence="2">Belongs to the EamA transporter family.</text>
</comment>
<evidence type="ECO:0000256" key="2">
    <source>
        <dbReference type="ARBA" id="ARBA00007362"/>
    </source>
</evidence>
<dbReference type="STRING" id="46680.GCA_000807755_05410"/>
<evidence type="ECO:0000256" key="4">
    <source>
        <dbReference type="ARBA" id="ARBA00022989"/>
    </source>
</evidence>
<feature type="transmembrane region" description="Helical" evidence="6">
    <location>
        <begin position="74"/>
        <end position="91"/>
    </location>
</feature>
<feature type="domain" description="EamA" evidence="7">
    <location>
        <begin position="15"/>
        <end position="140"/>
    </location>
</feature>
<dbReference type="Proteomes" id="UP000198145">
    <property type="component" value="Unassembled WGS sequence"/>
</dbReference>
<dbReference type="SUPFAM" id="SSF103481">
    <property type="entry name" value="Multidrug resistance efflux transporter EmrE"/>
    <property type="match status" value="2"/>
</dbReference>
<comment type="subcellular location">
    <subcellularLocation>
        <location evidence="1">Membrane</location>
        <topology evidence="1">Multi-pass membrane protein</topology>
    </subcellularLocation>
</comment>
<feature type="transmembrane region" description="Helical" evidence="6">
    <location>
        <begin position="264"/>
        <end position="283"/>
    </location>
</feature>
<dbReference type="GO" id="GO:0016020">
    <property type="term" value="C:membrane"/>
    <property type="evidence" value="ECO:0007669"/>
    <property type="project" value="UniProtKB-SubCell"/>
</dbReference>
<dbReference type="eggNOG" id="COG0697">
    <property type="taxonomic scope" value="Bacteria"/>
</dbReference>
<accession>A0A246FBM2</accession>
<protein>
    <submittedName>
        <fullName evidence="8">EamA family transporter</fullName>
    </submittedName>
</protein>
<proteinExistence type="inferred from homology"/>
<feature type="transmembrane region" description="Helical" evidence="6">
    <location>
        <begin position="42"/>
        <end position="62"/>
    </location>
</feature>
<dbReference type="EMBL" id="NJBA01000002">
    <property type="protein sequence ID" value="OWP51715.1"/>
    <property type="molecule type" value="Genomic_DNA"/>
</dbReference>
<organism evidence="8 9">
    <name type="scientific">Pseudomonas nitroreducens</name>
    <dbReference type="NCBI Taxonomy" id="46680"/>
    <lineage>
        <taxon>Bacteria</taxon>
        <taxon>Pseudomonadati</taxon>
        <taxon>Pseudomonadota</taxon>
        <taxon>Gammaproteobacteria</taxon>
        <taxon>Pseudomonadales</taxon>
        <taxon>Pseudomonadaceae</taxon>
        <taxon>Pseudomonas</taxon>
    </lineage>
</organism>
<dbReference type="PANTHER" id="PTHR32322">
    <property type="entry name" value="INNER MEMBRANE TRANSPORTER"/>
    <property type="match status" value="1"/>
</dbReference>
<feature type="transmembrane region" description="Helical" evidence="6">
    <location>
        <begin position="150"/>
        <end position="170"/>
    </location>
</feature>
<feature type="domain" description="EamA" evidence="7">
    <location>
        <begin position="153"/>
        <end position="283"/>
    </location>
</feature>
<evidence type="ECO:0000313" key="9">
    <source>
        <dbReference type="Proteomes" id="UP000198145"/>
    </source>
</evidence>
<feature type="transmembrane region" description="Helical" evidence="6">
    <location>
        <begin position="126"/>
        <end position="144"/>
    </location>
</feature>
<evidence type="ECO:0000259" key="7">
    <source>
        <dbReference type="Pfam" id="PF00892"/>
    </source>
</evidence>
<reference evidence="8 9" key="1">
    <citation type="submission" date="2017-06" db="EMBL/GenBank/DDBJ databases">
        <title>Draft genome of Pseudomonas nitroreducens DF05.</title>
        <authorList>
            <person name="Iyer R."/>
        </authorList>
    </citation>
    <scope>NUCLEOTIDE SEQUENCE [LARGE SCALE GENOMIC DNA]</scope>
    <source>
        <strain evidence="8 9">DF05</strain>
    </source>
</reference>
<feature type="transmembrane region" description="Helical" evidence="6">
    <location>
        <begin position="206"/>
        <end position="230"/>
    </location>
</feature>
<gene>
    <name evidence="8" type="ORF">CEG18_05475</name>
</gene>
<evidence type="ECO:0000256" key="6">
    <source>
        <dbReference type="SAM" id="Phobius"/>
    </source>
</evidence>
<feature type="transmembrane region" description="Helical" evidence="6">
    <location>
        <begin position="237"/>
        <end position="258"/>
    </location>
</feature>
<dbReference type="InterPro" id="IPR037185">
    <property type="entry name" value="EmrE-like"/>
</dbReference>
<dbReference type="AlphaFoldDB" id="A0A246FBM2"/>
<evidence type="ECO:0000313" key="8">
    <source>
        <dbReference type="EMBL" id="OWP51715.1"/>
    </source>
</evidence>
<name>A0A246FBM2_PSENT</name>
<dbReference type="InterPro" id="IPR000620">
    <property type="entry name" value="EamA_dom"/>
</dbReference>
<feature type="transmembrane region" description="Helical" evidence="6">
    <location>
        <begin position="97"/>
        <end position="117"/>
    </location>
</feature>
<evidence type="ECO:0000256" key="3">
    <source>
        <dbReference type="ARBA" id="ARBA00022692"/>
    </source>
</evidence>
<keyword evidence="3 6" id="KW-0812">Transmembrane</keyword>
<dbReference type="InterPro" id="IPR050638">
    <property type="entry name" value="AA-Vitamin_Transporters"/>
</dbReference>